<dbReference type="EMBL" id="JAYERP010000001">
    <property type="protein sequence ID" value="MEA3571873.1"/>
    <property type="molecule type" value="Genomic_DNA"/>
</dbReference>
<protein>
    <submittedName>
        <fullName evidence="1">Uncharacterized protein</fullName>
    </submittedName>
</protein>
<reference evidence="1 2" key="1">
    <citation type="submission" date="2023-12" db="EMBL/GenBank/DDBJ databases">
        <title>Whole genome sequencing of Paenibacillus phoenicis isolated from the Phoenix Mars Lander spacecraft assembly facility.</title>
        <authorList>
            <person name="Garcia A."/>
            <person name="Venkateswaran K."/>
        </authorList>
    </citation>
    <scope>NUCLEOTIDE SEQUENCE [LARGE SCALE GENOMIC DNA]</scope>
    <source>
        <strain evidence="1 2">3PO2SA</strain>
    </source>
</reference>
<dbReference type="RefSeq" id="WP_323078438.1">
    <property type="nucleotide sequence ID" value="NZ_CBCSKM010000020.1"/>
</dbReference>
<keyword evidence="2" id="KW-1185">Reference proteome</keyword>
<sequence>MLLTAPKASLPQLYALRLEMIRAKGIQGAELVELLERKDAAELQQRVNPELQWDGFVEYLQEHLDEVKQALSEGYRFKFMTVGGLRSLLEIKFGLRAEQDYVFDNNRFAGVRLHREDYQQLRALAPDYWEILMDKEDPDTGILEMRIVHKYADNSGFYRT</sequence>
<organism evidence="1 2">
    <name type="scientific">Paenibacillus phoenicis</name>
    <dbReference type="NCBI Taxonomy" id="554117"/>
    <lineage>
        <taxon>Bacteria</taxon>
        <taxon>Bacillati</taxon>
        <taxon>Bacillota</taxon>
        <taxon>Bacilli</taxon>
        <taxon>Bacillales</taxon>
        <taxon>Paenibacillaceae</taxon>
        <taxon>Paenibacillus</taxon>
    </lineage>
</organism>
<dbReference type="Proteomes" id="UP001292216">
    <property type="component" value="Unassembled WGS sequence"/>
</dbReference>
<proteinExistence type="predicted"/>
<comment type="caution">
    <text evidence="1">The sequence shown here is derived from an EMBL/GenBank/DDBJ whole genome shotgun (WGS) entry which is preliminary data.</text>
</comment>
<gene>
    <name evidence="1" type="ORF">U9M73_18170</name>
</gene>
<accession>A0ABU5PPK9</accession>
<name>A0ABU5PPK9_9BACL</name>
<evidence type="ECO:0000313" key="2">
    <source>
        <dbReference type="Proteomes" id="UP001292216"/>
    </source>
</evidence>
<evidence type="ECO:0000313" key="1">
    <source>
        <dbReference type="EMBL" id="MEA3571873.1"/>
    </source>
</evidence>